<evidence type="ECO:0000313" key="3">
    <source>
        <dbReference type="Proteomes" id="UP000181909"/>
    </source>
</evidence>
<reference evidence="2 3" key="1">
    <citation type="submission" date="2016-11" db="EMBL/GenBank/DDBJ databases">
        <authorList>
            <person name="Jaros S."/>
            <person name="Januszkiewicz K."/>
            <person name="Wedrychowicz H."/>
        </authorList>
    </citation>
    <scope>NUCLEOTIDE SEQUENCE [LARGE SCALE GENOMIC DNA]</scope>
    <source>
        <strain evidence="2 3">OK807</strain>
    </source>
</reference>
<evidence type="ECO:0000313" key="2">
    <source>
        <dbReference type="EMBL" id="SFX75652.1"/>
    </source>
</evidence>
<gene>
    <name evidence="2" type="ORF">SAMN02787144_100610</name>
</gene>
<name>A0A1K1ZPP3_STRAR</name>
<dbReference type="Proteomes" id="UP000181909">
    <property type="component" value="Unassembled WGS sequence"/>
</dbReference>
<protein>
    <submittedName>
        <fullName evidence="2">Uncharacterized protein</fullName>
    </submittedName>
</protein>
<organism evidence="2 3">
    <name type="scientific">Streptomyces atratus</name>
    <dbReference type="NCBI Taxonomy" id="1893"/>
    <lineage>
        <taxon>Bacteria</taxon>
        <taxon>Bacillati</taxon>
        <taxon>Actinomycetota</taxon>
        <taxon>Actinomycetes</taxon>
        <taxon>Kitasatosporales</taxon>
        <taxon>Streptomycetaceae</taxon>
        <taxon>Streptomyces</taxon>
    </lineage>
</organism>
<evidence type="ECO:0000256" key="1">
    <source>
        <dbReference type="SAM" id="MobiDB-lite"/>
    </source>
</evidence>
<feature type="region of interest" description="Disordered" evidence="1">
    <location>
        <begin position="20"/>
        <end position="52"/>
    </location>
</feature>
<sequence>MVMPSRATFYCLFERMEAGRHTTGSARPRRSLADQPDGVFGVPADNSRLTSP</sequence>
<accession>A0A1K1ZPP3</accession>
<proteinExistence type="predicted"/>
<dbReference type="EMBL" id="FPJO01000006">
    <property type="protein sequence ID" value="SFX75652.1"/>
    <property type="molecule type" value="Genomic_DNA"/>
</dbReference>
<dbReference type="AlphaFoldDB" id="A0A1K1ZPP3"/>